<dbReference type="InterPro" id="IPR036875">
    <property type="entry name" value="Znf_CCHC_sf"/>
</dbReference>
<evidence type="ECO:0000259" key="4">
    <source>
        <dbReference type="PROSITE" id="PS50158"/>
    </source>
</evidence>
<gene>
    <name evidence="5" type="ORF">Tci_488821</name>
</gene>
<dbReference type="AlphaFoldDB" id="A0A699I5S0"/>
<name>A0A699I5S0_TANCI</name>
<feature type="compositionally biased region" description="Polar residues" evidence="3">
    <location>
        <begin position="204"/>
        <end position="215"/>
    </location>
</feature>
<evidence type="ECO:0000256" key="2">
    <source>
        <dbReference type="SAM" id="Coils"/>
    </source>
</evidence>
<organism evidence="5">
    <name type="scientific">Tanacetum cinerariifolium</name>
    <name type="common">Dalmatian daisy</name>
    <name type="synonym">Chrysanthemum cinerariifolium</name>
    <dbReference type="NCBI Taxonomy" id="118510"/>
    <lineage>
        <taxon>Eukaryota</taxon>
        <taxon>Viridiplantae</taxon>
        <taxon>Streptophyta</taxon>
        <taxon>Embryophyta</taxon>
        <taxon>Tracheophyta</taxon>
        <taxon>Spermatophyta</taxon>
        <taxon>Magnoliopsida</taxon>
        <taxon>eudicotyledons</taxon>
        <taxon>Gunneridae</taxon>
        <taxon>Pentapetalae</taxon>
        <taxon>asterids</taxon>
        <taxon>campanulids</taxon>
        <taxon>Asterales</taxon>
        <taxon>Asteraceae</taxon>
        <taxon>Asteroideae</taxon>
        <taxon>Anthemideae</taxon>
        <taxon>Anthemidinae</taxon>
        <taxon>Tanacetum</taxon>
    </lineage>
</organism>
<keyword evidence="1" id="KW-0863">Zinc-finger</keyword>
<dbReference type="GO" id="GO:0003676">
    <property type="term" value="F:nucleic acid binding"/>
    <property type="evidence" value="ECO:0007669"/>
    <property type="project" value="InterPro"/>
</dbReference>
<keyword evidence="2" id="KW-0175">Coiled coil</keyword>
<reference evidence="5" key="1">
    <citation type="journal article" date="2019" name="Sci. Rep.">
        <title>Draft genome of Tanacetum cinerariifolium, the natural source of mosquito coil.</title>
        <authorList>
            <person name="Yamashiro T."/>
            <person name="Shiraishi A."/>
            <person name="Satake H."/>
            <person name="Nakayama K."/>
        </authorList>
    </citation>
    <scope>NUCLEOTIDE SEQUENCE</scope>
</reference>
<dbReference type="SMART" id="SM00343">
    <property type="entry name" value="ZnF_C2HC"/>
    <property type="match status" value="1"/>
</dbReference>
<protein>
    <recommendedName>
        <fullName evidence="4">CCHC-type domain-containing protein</fullName>
    </recommendedName>
</protein>
<dbReference type="SUPFAM" id="SSF57756">
    <property type="entry name" value="Retrovirus zinc finger-like domains"/>
    <property type="match status" value="1"/>
</dbReference>
<proteinExistence type="predicted"/>
<feature type="coiled-coil region" evidence="2">
    <location>
        <begin position="85"/>
        <end position="161"/>
    </location>
</feature>
<feature type="non-terminal residue" evidence="5">
    <location>
        <position position="1"/>
    </location>
</feature>
<accession>A0A699I5S0</accession>
<dbReference type="PROSITE" id="PS50158">
    <property type="entry name" value="ZF_CCHC"/>
    <property type="match status" value="1"/>
</dbReference>
<dbReference type="EMBL" id="BKCJ010248110">
    <property type="protein sequence ID" value="GEZ16848.1"/>
    <property type="molecule type" value="Genomic_DNA"/>
</dbReference>
<keyword evidence="1" id="KW-0479">Metal-binding</keyword>
<dbReference type="InterPro" id="IPR001878">
    <property type="entry name" value="Znf_CCHC"/>
</dbReference>
<feature type="region of interest" description="Disordered" evidence="3">
    <location>
        <begin position="201"/>
        <end position="223"/>
    </location>
</feature>
<keyword evidence="1" id="KW-0862">Zinc</keyword>
<evidence type="ECO:0000256" key="1">
    <source>
        <dbReference type="PROSITE-ProRule" id="PRU00047"/>
    </source>
</evidence>
<evidence type="ECO:0000256" key="3">
    <source>
        <dbReference type="SAM" id="MobiDB-lite"/>
    </source>
</evidence>
<dbReference type="GO" id="GO:0008270">
    <property type="term" value="F:zinc ion binding"/>
    <property type="evidence" value="ECO:0007669"/>
    <property type="project" value="UniProtKB-KW"/>
</dbReference>
<feature type="domain" description="CCHC-type" evidence="4">
    <location>
        <begin position="292"/>
        <end position="307"/>
    </location>
</feature>
<evidence type="ECO:0000313" key="5">
    <source>
        <dbReference type="EMBL" id="GEZ16848.1"/>
    </source>
</evidence>
<feature type="region of interest" description="Disordered" evidence="3">
    <location>
        <begin position="312"/>
        <end position="337"/>
    </location>
</feature>
<sequence length="466" mass="53001">CKLFSRGNSSTRLWEHFFTSSGKIALAEHITGSGKTALEVGMDRTFNSQQSSPKLDAASAINKINDLKSELSDANTYWYSYKLGVAQLEERLNEYKDRDEKYIVKIRTLEMYRESNLESIKILTNEVETLKEEKDVVDGKLARLRKSSKDLEDIIESQRSDKVKEGVGYNVVPPPAADLYHSPKKDLSWTSLPEFADDIVTDYSRPSPTVENTTAEGDRPAERPTTNKAEFVKAAERLKTDKVETAKKLDVRYAELYRRTSKRSTVRGNQRNWNNLKSYQLGLDFVLHKKPCFNCGDFSHLANDCRKRVQRETTRSQNHAYKSPSHRSYGAPMRPSHGPAVRPQYRASWVPTFNRNIPPVNRKLPTGNSNVSTICCCYSRHVNTARPKAVINRRNRVKDVQASACWVWKSVKPNSASIILKIYDYVDVRGRSSFPTSSDVFPLPEEVPTARRKFPLPEEVPTGSAK</sequence>
<comment type="caution">
    <text evidence="5">The sequence shown here is derived from an EMBL/GenBank/DDBJ whole genome shotgun (WGS) entry which is preliminary data.</text>
</comment>